<feature type="compositionally biased region" description="Polar residues" evidence="1">
    <location>
        <begin position="1004"/>
        <end position="1015"/>
    </location>
</feature>
<evidence type="ECO:0000313" key="2">
    <source>
        <dbReference type="EMBL" id="KPA83975.1"/>
    </source>
</evidence>
<feature type="compositionally biased region" description="Low complexity" evidence="1">
    <location>
        <begin position="637"/>
        <end position="649"/>
    </location>
</feature>
<keyword evidence="3" id="KW-1185">Reference proteome</keyword>
<dbReference type="VEuPathDB" id="TriTrypDB:LpyrH10_03_2700"/>
<feature type="region of interest" description="Disordered" evidence="1">
    <location>
        <begin position="596"/>
        <end position="703"/>
    </location>
</feature>
<feature type="compositionally biased region" description="Polar residues" evidence="1">
    <location>
        <begin position="293"/>
        <end position="306"/>
    </location>
</feature>
<comment type="caution">
    <text evidence="2">The sequence shown here is derived from an EMBL/GenBank/DDBJ whole genome shotgun (WGS) entry which is preliminary data.</text>
</comment>
<gene>
    <name evidence="2" type="ORF">ABB37_02119</name>
</gene>
<proteinExistence type="predicted"/>
<feature type="region of interest" description="Disordered" evidence="1">
    <location>
        <begin position="532"/>
        <end position="584"/>
    </location>
</feature>
<feature type="compositionally biased region" description="Polar residues" evidence="1">
    <location>
        <begin position="755"/>
        <end position="764"/>
    </location>
</feature>
<feature type="compositionally biased region" description="Polar residues" evidence="1">
    <location>
        <begin position="926"/>
        <end position="938"/>
    </location>
</feature>
<feature type="compositionally biased region" description="Basic and acidic residues" evidence="1">
    <location>
        <begin position="813"/>
        <end position="825"/>
    </location>
</feature>
<feature type="compositionally biased region" description="Low complexity" evidence="1">
    <location>
        <begin position="849"/>
        <end position="872"/>
    </location>
</feature>
<dbReference type="OMA" id="YILDWER"/>
<feature type="compositionally biased region" description="Polar residues" evidence="1">
    <location>
        <begin position="55"/>
        <end position="68"/>
    </location>
</feature>
<dbReference type="OrthoDB" id="21001at2759"/>
<dbReference type="GeneID" id="26902414"/>
<feature type="compositionally biased region" description="Pro residues" evidence="1">
    <location>
        <begin position="625"/>
        <end position="636"/>
    </location>
</feature>
<feature type="region of interest" description="Disordered" evidence="1">
    <location>
        <begin position="921"/>
        <end position="1015"/>
    </location>
</feature>
<organism evidence="2 3">
    <name type="scientific">Leptomonas pyrrhocoris</name>
    <name type="common">Firebug parasite</name>
    <dbReference type="NCBI Taxonomy" id="157538"/>
    <lineage>
        <taxon>Eukaryota</taxon>
        <taxon>Discoba</taxon>
        <taxon>Euglenozoa</taxon>
        <taxon>Kinetoplastea</taxon>
        <taxon>Metakinetoplastina</taxon>
        <taxon>Trypanosomatida</taxon>
        <taxon>Trypanosomatidae</taxon>
        <taxon>Leishmaniinae</taxon>
        <taxon>Leptomonas</taxon>
    </lineage>
</organism>
<dbReference type="Proteomes" id="UP000037923">
    <property type="component" value="Unassembled WGS sequence"/>
</dbReference>
<feature type="region of interest" description="Disordered" evidence="1">
    <location>
        <begin position="49"/>
        <end position="68"/>
    </location>
</feature>
<evidence type="ECO:0000313" key="3">
    <source>
        <dbReference type="Proteomes" id="UP000037923"/>
    </source>
</evidence>
<name>A0A0N0DYC3_LEPPY</name>
<feature type="region of interest" description="Disordered" evidence="1">
    <location>
        <begin position="1223"/>
        <end position="1277"/>
    </location>
</feature>
<dbReference type="RefSeq" id="XP_015662414.1">
    <property type="nucleotide sequence ID" value="XM_015798936.1"/>
</dbReference>
<feature type="region of interest" description="Disordered" evidence="1">
    <location>
        <begin position="802"/>
        <end position="883"/>
    </location>
</feature>
<accession>A0A0N0DYC3</accession>
<feature type="region of interest" description="Disordered" evidence="1">
    <location>
        <begin position="210"/>
        <end position="306"/>
    </location>
</feature>
<feature type="region of interest" description="Disordered" evidence="1">
    <location>
        <begin position="1174"/>
        <end position="1199"/>
    </location>
</feature>
<protein>
    <submittedName>
        <fullName evidence="2">Uncharacterized protein</fullName>
    </submittedName>
</protein>
<evidence type="ECO:0000256" key="1">
    <source>
        <dbReference type="SAM" id="MobiDB-lite"/>
    </source>
</evidence>
<feature type="compositionally biased region" description="Low complexity" evidence="1">
    <location>
        <begin position="682"/>
        <end position="703"/>
    </location>
</feature>
<feature type="compositionally biased region" description="Polar residues" evidence="1">
    <location>
        <begin position="780"/>
        <end position="790"/>
    </location>
</feature>
<feature type="compositionally biased region" description="Polar residues" evidence="1">
    <location>
        <begin position="1248"/>
        <end position="1262"/>
    </location>
</feature>
<feature type="compositionally biased region" description="Polar residues" evidence="1">
    <location>
        <begin position="214"/>
        <end position="230"/>
    </location>
</feature>
<sequence length="1643" mass="168403">MWESLPPVVSPSATPADELTGVSVATNLTGIMGGSGPEAGPRAYVLSPPPPLSRNAGNNSGRLRGTTSAPAMPVVIPELTASPTAATIAAVRTANSNPFATPREVSLTSFNAGGGGHDLSARSSLNGALPAAPPFPHPGSLLPLSFSAATAEGSRGNSVTTAATIANTPIDSAGGRPAVRDSLVTPLSSSTALPPAAQTHALFPFSVQHAVSCPPSSSQMPSTSHLSSSAAAGGRPQHLSEVSPLPPSPATSHVSSALHHATASNDDTVPAALTRGASPRYPRASEDPLAQAASPQNMSEVNASWRSPGSITLNSARSTKDASSLYFSPTTAEYAGDARNVCGGGGSGSSGFAGRGDSFTSSSSAAAAAGRYSSHSHNAPIAAATAAVGPRLMPLPGDAGALASAASFPRPPQVTFPPMLYAEARPGMAPAPASITNAAPAGAAAANFAPSSRAAPASTRSSFLATPSPSASAAAAAGEVRCSNNTTTASGVSLTFASPAFEAVGGAAHVEFVSMLRNVGAMPVGLAAATQPHNSSPLGPAISFSPPPRHTVQGLPPSPSTVPAGANNIGRAGTLPEPTSSTSTSAAAIVLASQASQSAAARPPLERGGSGSVRAVRAASSSATSPPPPPPPPPAASPASPASTTSATSRDTHHRYAVPLGASGRGMGWGGEAVAPAPRMPTPNTTAAAAAAGHTPPFSSSSSHVAYASPFTTTPDAEVAGDHHVNAGAAHPHIIPPPPHARFPPQQNMQLSFTQMGGSSSSNAFRRAIDTPTDGFDAQQDGSVDHNQSFYFGTTGNDNLRRSFFFPPTAHPSKGERDDGAEQHAGDGAAGPGFEHSAHLRHPEPLVPPRVSSVSRPSVSAAATTRSTTQSADAAPIETTDGDEHYCSPAQYCVEAFPSGSPSQQQQSQFIPPQLLLQHTSKRGEQSFSPGSSSQLQRSWDEEPPRSTATEGWGGGGGGASASGRLSLVAPRASFSTASHHTRTSPVVGGSSSNNLKGNVGTRAGSSADSPHSGTINASFISPTLANSMVQHRFEDSTASASGTSFSLPEGSTYMSGRVAAAAAATKGTNLTISPRASASAFPVSSSASLPCTAQKVAPVPAYILDWERSLIAFQHRAESYYTFKNLCTETYLTLIEHDVDRFLVCYYSGGAVRPEEAVLEALATRAGTPAGVSSRVLSSTAGNGAQGGGPAKSGSTNTTLHKFREAGSKWLKNFKRAALAPVPVWGDPKTPSSSVGSVTPLRGGRSLASSVSSTAGNSRAPTQPPQPSLTLDATAQSATAGSDEWWMITDVAASAGENVNTNSIASGEPTYAAGMQPVSKDAGGVYCAPNIETTSTDVAPLLDRQLSSSGKSFTTTSTLSDALSNTSSAGGVAGSASQKLPRSRLSYNIAAEEELRCLRQLGPYVANVIEETYMDVRPSEQVLQHVRRNYPIILNALRHVLMMSGIDPAPPSDTPTRQARYAASLSGSSAVAEAANMLIASRIRQGLLLPSIQATWRDYLSPLEMKVKELVLIATTNIDPILYELQSVPMDGITTAEMSASTLADLEARQRLCVLREQPVRRLARLLRGDEEYLASIHTMDDEFVENGAAWRWRSEAMRSAGAALSDYVPVYGLVLSRLHRLEMEHRTVLELWCRGSEAAFA</sequence>
<reference evidence="2 3" key="1">
    <citation type="submission" date="2015-07" db="EMBL/GenBank/DDBJ databases">
        <title>High-quality genome of monoxenous trypanosomatid Leptomonas pyrrhocoris.</title>
        <authorList>
            <person name="Flegontov P."/>
            <person name="Butenko A."/>
            <person name="Firsov S."/>
            <person name="Vlcek C."/>
            <person name="Logacheva M.D."/>
            <person name="Field M."/>
            <person name="Filatov D."/>
            <person name="Flegontova O."/>
            <person name="Gerasimov E."/>
            <person name="Jackson A.P."/>
            <person name="Kelly S."/>
            <person name="Opperdoes F."/>
            <person name="O'Reilly A."/>
            <person name="Votypka J."/>
            <person name="Yurchenko V."/>
            <person name="Lukes J."/>
        </authorList>
    </citation>
    <scope>NUCLEOTIDE SEQUENCE [LARGE SCALE GENOMIC DNA]</scope>
    <source>
        <strain evidence="2">H10</strain>
    </source>
</reference>
<feature type="region of interest" description="Disordered" evidence="1">
    <location>
        <begin position="755"/>
        <end position="790"/>
    </location>
</feature>
<feature type="compositionally biased region" description="Gly residues" evidence="1">
    <location>
        <begin position="952"/>
        <end position="961"/>
    </location>
</feature>
<dbReference type="EMBL" id="LGTL01000003">
    <property type="protein sequence ID" value="KPA83975.1"/>
    <property type="molecule type" value="Genomic_DNA"/>
</dbReference>